<gene>
    <name evidence="3" type="ORF">OVN521_LOCUS28332</name>
</gene>
<feature type="non-terminal residue" evidence="3">
    <location>
        <position position="1"/>
    </location>
</feature>
<organism evidence="3 4">
    <name type="scientific">Rotaria magnacalcarata</name>
    <dbReference type="NCBI Taxonomy" id="392030"/>
    <lineage>
        <taxon>Eukaryota</taxon>
        <taxon>Metazoa</taxon>
        <taxon>Spiralia</taxon>
        <taxon>Gnathifera</taxon>
        <taxon>Rotifera</taxon>
        <taxon>Eurotatoria</taxon>
        <taxon>Bdelloidea</taxon>
        <taxon>Philodinida</taxon>
        <taxon>Philodinidae</taxon>
        <taxon>Rotaria</taxon>
    </lineage>
</organism>
<feature type="transmembrane region" description="Helical" evidence="1">
    <location>
        <begin position="474"/>
        <end position="491"/>
    </location>
</feature>
<evidence type="ECO:0000313" key="3">
    <source>
        <dbReference type="EMBL" id="CAF4237589.1"/>
    </source>
</evidence>
<keyword evidence="1" id="KW-1133">Transmembrane helix</keyword>
<dbReference type="EMBL" id="CAJOBG010008196">
    <property type="protein sequence ID" value="CAF4237589.1"/>
    <property type="molecule type" value="Genomic_DNA"/>
</dbReference>
<dbReference type="AlphaFoldDB" id="A0A820DVW2"/>
<feature type="domain" description="Reverse transcriptase" evidence="2">
    <location>
        <begin position="1"/>
        <end position="219"/>
    </location>
</feature>
<sequence>MVMERLRDFNQPLHICFIDLQKANDSANREALWRVCRAYGLSDKMIKMIKLLYKDLKAEVRIDGDFSSSIQMNTGVKQRCLLSPILFDVYIDFVTRQILEQAGTEGITMNYRLGDLWYSGRGKSDDVKLLALIYADDIAVMCQSTQELEKFIKAFEKGTQDFGLTMNIKKTCFMSLRQFQKSTYNSKRRTEIDHETCDITIRNQKIEKTDEFNYLGCYVSKDEAQYKDIETRVSKASSAFNSLRRIVWYRKCIPIQAKIRIFRASVLPVLLYGNVKRPPHGTKLRWKDKVMKDITVVNIKNWRRETYDKDTWRKTINRGVAYGIVHTDATRVVREHKERAAERRAQEELMNHTPKKTTTDDITCKQCGRICKNIKGLKIHHHTCIYKNITDKKVVTQKIRQSISTLSHWTTTSRPIKIIELLLKNNNNEYICPNQTCGRALKARGATSHSRDVTIPILPIPIPFGIGGTGIGGYWYWSVLVLVGIGIGRYWY</sequence>
<dbReference type="Proteomes" id="UP000663866">
    <property type="component" value="Unassembled WGS sequence"/>
</dbReference>
<proteinExistence type="predicted"/>
<keyword evidence="1" id="KW-0812">Transmembrane</keyword>
<accession>A0A820DVW2</accession>
<reference evidence="3" key="1">
    <citation type="submission" date="2021-02" db="EMBL/GenBank/DDBJ databases">
        <authorList>
            <person name="Nowell W R."/>
        </authorList>
    </citation>
    <scope>NUCLEOTIDE SEQUENCE</scope>
</reference>
<dbReference type="PROSITE" id="PS50878">
    <property type="entry name" value="RT_POL"/>
    <property type="match status" value="1"/>
</dbReference>
<dbReference type="InterPro" id="IPR000477">
    <property type="entry name" value="RT_dom"/>
</dbReference>
<evidence type="ECO:0000313" key="4">
    <source>
        <dbReference type="Proteomes" id="UP000663866"/>
    </source>
</evidence>
<evidence type="ECO:0000259" key="2">
    <source>
        <dbReference type="PROSITE" id="PS50878"/>
    </source>
</evidence>
<keyword evidence="4" id="KW-1185">Reference proteome</keyword>
<dbReference type="InterPro" id="IPR043502">
    <property type="entry name" value="DNA/RNA_pol_sf"/>
</dbReference>
<dbReference type="SUPFAM" id="SSF56672">
    <property type="entry name" value="DNA/RNA polymerases"/>
    <property type="match status" value="1"/>
</dbReference>
<protein>
    <recommendedName>
        <fullName evidence="2">Reverse transcriptase domain-containing protein</fullName>
    </recommendedName>
</protein>
<dbReference type="PANTHER" id="PTHR47027:SF20">
    <property type="entry name" value="REVERSE TRANSCRIPTASE-LIKE PROTEIN WITH RNA-DIRECTED DNA POLYMERASE DOMAIN"/>
    <property type="match status" value="1"/>
</dbReference>
<dbReference type="Pfam" id="PF00078">
    <property type="entry name" value="RVT_1"/>
    <property type="match status" value="1"/>
</dbReference>
<keyword evidence="1" id="KW-0472">Membrane</keyword>
<dbReference type="PANTHER" id="PTHR47027">
    <property type="entry name" value="REVERSE TRANSCRIPTASE DOMAIN-CONTAINING PROTEIN"/>
    <property type="match status" value="1"/>
</dbReference>
<comment type="caution">
    <text evidence="3">The sequence shown here is derived from an EMBL/GenBank/DDBJ whole genome shotgun (WGS) entry which is preliminary data.</text>
</comment>
<evidence type="ECO:0000256" key="1">
    <source>
        <dbReference type="SAM" id="Phobius"/>
    </source>
</evidence>
<name>A0A820DVW2_9BILA</name>